<keyword evidence="11" id="KW-1185">Reference proteome</keyword>
<accession>A0A1Y2CJ15</accession>
<keyword evidence="6 9" id="KW-1133">Transmembrane helix</keyword>
<dbReference type="EMBL" id="MCOG01000108">
    <property type="protein sequence ID" value="ORY46295.1"/>
    <property type="molecule type" value="Genomic_DNA"/>
</dbReference>
<comment type="similarity">
    <text evidence="2">Belongs to the SPCS2 family.</text>
</comment>
<dbReference type="InterPro" id="IPR009582">
    <property type="entry name" value="Spc2/SPCS2"/>
</dbReference>
<keyword evidence="4 9" id="KW-0812">Transmembrane</keyword>
<evidence type="ECO:0000256" key="4">
    <source>
        <dbReference type="ARBA" id="ARBA00022692"/>
    </source>
</evidence>
<dbReference type="OrthoDB" id="29558at2759"/>
<evidence type="ECO:0000256" key="1">
    <source>
        <dbReference type="ARBA" id="ARBA00004477"/>
    </source>
</evidence>
<dbReference type="STRING" id="1754190.A0A1Y2CJ15"/>
<proteinExistence type="inferred from homology"/>
<dbReference type="Pfam" id="PF06703">
    <property type="entry name" value="SPC25"/>
    <property type="match status" value="1"/>
</dbReference>
<dbReference type="GO" id="GO:0006465">
    <property type="term" value="P:signal peptide processing"/>
    <property type="evidence" value="ECO:0007669"/>
    <property type="project" value="InterPro"/>
</dbReference>
<evidence type="ECO:0000256" key="7">
    <source>
        <dbReference type="ARBA" id="ARBA00023136"/>
    </source>
</evidence>
<keyword evidence="7 9" id="KW-0472">Membrane</keyword>
<reference evidence="10 11" key="1">
    <citation type="submission" date="2016-08" db="EMBL/GenBank/DDBJ databases">
        <title>A Parts List for Fungal Cellulosomes Revealed by Comparative Genomics.</title>
        <authorList>
            <consortium name="DOE Joint Genome Institute"/>
            <person name="Haitjema C.H."/>
            <person name="Gilmore S.P."/>
            <person name="Henske J.K."/>
            <person name="Solomon K.V."/>
            <person name="De Groot R."/>
            <person name="Kuo A."/>
            <person name="Mondo S.J."/>
            <person name="Salamov A.A."/>
            <person name="Labutti K."/>
            <person name="Zhao Z."/>
            <person name="Chiniquy J."/>
            <person name="Barry K."/>
            <person name="Brewer H.M."/>
            <person name="Purvine S.O."/>
            <person name="Wright A.T."/>
            <person name="Boxma B."/>
            <person name="Van Alen T."/>
            <person name="Hackstein J.H."/>
            <person name="Baker S.E."/>
            <person name="Grigoriev I.V."/>
            <person name="O'Malley M.A."/>
        </authorList>
    </citation>
    <scope>NUCLEOTIDE SEQUENCE [LARGE SCALE GENOMIC DNA]</scope>
    <source>
        <strain evidence="10 11">G1</strain>
    </source>
</reference>
<evidence type="ECO:0000313" key="10">
    <source>
        <dbReference type="EMBL" id="ORY46295.1"/>
    </source>
</evidence>
<evidence type="ECO:0000256" key="3">
    <source>
        <dbReference type="ARBA" id="ARBA00017057"/>
    </source>
</evidence>
<evidence type="ECO:0000256" key="8">
    <source>
        <dbReference type="ARBA" id="ARBA00045608"/>
    </source>
</evidence>
<dbReference type="PANTHER" id="PTHR13085">
    <property type="entry name" value="MICROSOMAL SIGNAL PEPTIDASE 25 KDA SUBUNIT"/>
    <property type="match status" value="1"/>
</dbReference>
<dbReference type="GO" id="GO:0005787">
    <property type="term" value="C:signal peptidase complex"/>
    <property type="evidence" value="ECO:0007669"/>
    <property type="project" value="InterPro"/>
</dbReference>
<protein>
    <recommendedName>
        <fullName evidence="3">Signal peptidase complex subunit 2</fullName>
    </recommendedName>
</protein>
<dbReference type="AlphaFoldDB" id="A0A1Y2CJ15"/>
<evidence type="ECO:0000256" key="6">
    <source>
        <dbReference type="ARBA" id="ARBA00022989"/>
    </source>
</evidence>
<dbReference type="GO" id="GO:0045047">
    <property type="term" value="P:protein targeting to ER"/>
    <property type="evidence" value="ECO:0007669"/>
    <property type="project" value="TreeGrafter"/>
</dbReference>
<gene>
    <name evidence="10" type="ORF">LY90DRAFT_509304</name>
</gene>
<evidence type="ECO:0000256" key="9">
    <source>
        <dbReference type="SAM" id="Phobius"/>
    </source>
</evidence>
<feature type="transmembrane region" description="Helical" evidence="9">
    <location>
        <begin position="73"/>
        <end position="91"/>
    </location>
</feature>
<dbReference type="Proteomes" id="UP000193920">
    <property type="component" value="Unassembled WGS sequence"/>
</dbReference>
<feature type="transmembrane region" description="Helical" evidence="9">
    <location>
        <begin position="43"/>
        <end position="61"/>
    </location>
</feature>
<evidence type="ECO:0000256" key="5">
    <source>
        <dbReference type="ARBA" id="ARBA00022824"/>
    </source>
</evidence>
<comment type="caution">
    <text evidence="10">The sequence shown here is derived from an EMBL/GenBank/DDBJ whole genome shotgun (WGS) entry which is preliminary data.</text>
</comment>
<evidence type="ECO:0000256" key="2">
    <source>
        <dbReference type="ARBA" id="ARBA00007324"/>
    </source>
</evidence>
<comment type="function">
    <text evidence="8">Component of the signal peptidase complex (SPC) which catalyzes the cleavage of N-terminal signal sequences from nascent proteins as they are translocated into the lumen of the endoplasmic reticulum. Enhances the enzymatic activity of SPC and facilitates the interactions between different components of the translocation site.</text>
</comment>
<comment type="subcellular location">
    <subcellularLocation>
        <location evidence="1">Endoplasmic reticulum membrane</location>
        <topology evidence="1">Multi-pass membrane protein</topology>
    </subcellularLocation>
</comment>
<keyword evidence="5" id="KW-0256">Endoplasmic reticulum</keyword>
<sequence length="111" mass="12558">MYIKDLQIKKYSNVDVQYALENALGKLFTKIYGYSEDHKHSNINLILGYTASIIAGAASLYSYLKPFNECKGILAVSVVLYFILGGLMTIYNKFVKKNEVFNGSKKEEKDV</sequence>
<dbReference type="PANTHER" id="PTHR13085:SF0">
    <property type="entry name" value="SIGNAL PEPTIDASE COMPLEX SUBUNIT 2"/>
    <property type="match status" value="1"/>
</dbReference>
<organism evidence="10 11">
    <name type="scientific">Neocallimastix californiae</name>
    <dbReference type="NCBI Taxonomy" id="1754190"/>
    <lineage>
        <taxon>Eukaryota</taxon>
        <taxon>Fungi</taxon>
        <taxon>Fungi incertae sedis</taxon>
        <taxon>Chytridiomycota</taxon>
        <taxon>Chytridiomycota incertae sedis</taxon>
        <taxon>Neocallimastigomycetes</taxon>
        <taxon>Neocallimastigales</taxon>
        <taxon>Neocallimastigaceae</taxon>
        <taxon>Neocallimastix</taxon>
    </lineage>
</organism>
<name>A0A1Y2CJ15_9FUNG</name>
<evidence type="ECO:0000313" key="11">
    <source>
        <dbReference type="Proteomes" id="UP000193920"/>
    </source>
</evidence>